<keyword evidence="1" id="KW-0472">Membrane</keyword>
<dbReference type="Proteomes" id="UP000204391">
    <property type="component" value="Chromosome"/>
</dbReference>
<evidence type="ECO:0000256" key="1">
    <source>
        <dbReference type="SAM" id="Phobius"/>
    </source>
</evidence>
<dbReference type="OrthoDB" id="1758157at2"/>
<gene>
    <name evidence="2" type="ORF">CFK40_15385</name>
</gene>
<dbReference type="EMBL" id="CP022437">
    <property type="protein sequence ID" value="ASN06303.1"/>
    <property type="molecule type" value="Genomic_DNA"/>
</dbReference>
<protein>
    <recommendedName>
        <fullName evidence="4">Cytochrome c oxidase subunit 4</fullName>
    </recommendedName>
</protein>
<keyword evidence="3" id="KW-1185">Reference proteome</keyword>
<dbReference type="AlphaFoldDB" id="A0A221MF68"/>
<evidence type="ECO:0000313" key="3">
    <source>
        <dbReference type="Proteomes" id="UP000204391"/>
    </source>
</evidence>
<proteinExistence type="predicted"/>
<reference evidence="2 3" key="1">
    <citation type="journal article" date="2003" name="Int. J. Syst. Evol. Microbiol.">
        <title>Virgibacillus carmonensis sp. nov., Virgibacillus necropolis sp. nov. and Virgibacillus picturae sp. nov., three novel species isolated from deteriorated mural paintings, transfer of the species of the genus salibacillus to Virgibacillus, as Virgibacillus marismortui comb. nov. and Virgibacillus salexigens comb. nov., and emended description of the genus Virgibacillus.</title>
        <authorList>
            <person name="Heyrman J."/>
            <person name="Logan N.A."/>
            <person name="Busse H.J."/>
            <person name="Balcaen A."/>
            <person name="Lebbe L."/>
            <person name="Rodriguez-Diaz M."/>
            <person name="Swings J."/>
            <person name="De Vos P."/>
        </authorList>
    </citation>
    <scope>NUCLEOTIDE SEQUENCE [LARGE SCALE GENOMIC DNA]</scope>
    <source>
        <strain evidence="2 3">LMG 19488</strain>
    </source>
</reference>
<evidence type="ECO:0008006" key="4">
    <source>
        <dbReference type="Google" id="ProtNLM"/>
    </source>
</evidence>
<keyword evidence="1" id="KW-0812">Transmembrane</keyword>
<organism evidence="2 3">
    <name type="scientific">Virgibacillus necropolis</name>
    <dbReference type="NCBI Taxonomy" id="163877"/>
    <lineage>
        <taxon>Bacteria</taxon>
        <taxon>Bacillati</taxon>
        <taxon>Bacillota</taxon>
        <taxon>Bacilli</taxon>
        <taxon>Bacillales</taxon>
        <taxon>Bacillaceae</taxon>
        <taxon>Virgibacillus</taxon>
    </lineage>
</organism>
<feature type="transmembrane region" description="Helical" evidence="1">
    <location>
        <begin position="6"/>
        <end position="24"/>
    </location>
</feature>
<name>A0A221MF68_9BACI</name>
<dbReference type="KEGG" id="vne:CFK40_15385"/>
<feature type="transmembrane region" description="Helical" evidence="1">
    <location>
        <begin position="75"/>
        <end position="98"/>
    </location>
</feature>
<accession>A0A221MF68</accession>
<keyword evidence="1" id="KW-1133">Transmembrane helix</keyword>
<dbReference type="RefSeq" id="WP_089533301.1">
    <property type="nucleotide sequence ID" value="NZ_CP022437.1"/>
</dbReference>
<evidence type="ECO:0000313" key="2">
    <source>
        <dbReference type="EMBL" id="ASN06303.1"/>
    </source>
</evidence>
<sequence length="109" mass="12265">MIGWLNLGSLVLGLIGWILPVINLMRYENRTHSNWVGLSIMSISACAISLFFQIFNGYHRVKIEDWSALMDTMSAKVLIAVVLLIVTIILNVITLFLYRNRTVSGALPE</sequence>
<feature type="transmembrane region" description="Helical" evidence="1">
    <location>
        <begin position="36"/>
        <end position="55"/>
    </location>
</feature>